<dbReference type="Proteomes" id="UP000790347">
    <property type="component" value="Unassembled WGS sequence"/>
</dbReference>
<reference evidence="1" key="2">
    <citation type="journal article" date="2022" name="Res Sq">
        <title>Comparative Genomics Reveals Insights into the Divergent Evolution of Astigmatic Mites and Household Pest Adaptations.</title>
        <authorList>
            <person name="Xiong Q."/>
            <person name="Wan A.T.-Y."/>
            <person name="Liu X.-Y."/>
            <person name="Fung C.S.-H."/>
            <person name="Xiao X."/>
            <person name="Malainual N."/>
            <person name="Hou J."/>
            <person name="Wang L."/>
            <person name="Wang M."/>
            <person name="Yang K."/>
            <person name="Cui Y."/>
            <person name="Leung E."/>
            <person name="Nong W."/>
            <person name="Shin S.-K."/>
            <person name="Au S."/>
            <person name="Jeong K.Y."/>
            <person name="Chew F.T."/>
            <person name="Hui J."/>
            <person name="Leung T.F."/>
            <person name="Tungtrongchitr A."/>
            <person name="Zhong N."/>
            <person name="Liu Z."/>
            <person name="Tsui S."/>
        </authorList>
    </citation>
    <scope>NUCLEOTIDE SEQUENCE</scope>
    <source>
        <strain evidence="1">Derf</strain>
        <tissue evidence="1">Whole organism</tissue>
    </source>
</reference>
<evidence type="ECO:0000313" key="2">
    <source>
        <dbReference type="Proteomes" id="UP000790347"/>
    </source>
</evidence>
<dbReference type="AlphaFoldDB" id="A0A922IDD9"/>
<dbReference type="EMBL" id="ASGP02000001">
    <property type="protein sequence ID" value="KAH9526608.1"/>
    <property type="molecule type" value="Genomic_DNA"/>
</dbReference>
<reference evidence="1" key="1">
    <citation type="submission" date="2013-05" db="EMBL/GenBank/DDBJ databases">
        <authorList>
            <person name="Yim A.K.Y."/>
            <person name="Chan T.F."/>
            <person name="Ji K.M."/>
            <person name="Liu X.Y."/>
            <person name="Zhou J.W."/>
            <person name="Li R.Q."/>
            <person name="Yang K.Y."/>
            <person name="Li J."/>
            <person name="Li M."/>
            <person name="Law P.T.W."/>
            <person name="Wu Y.L."/>
            <person name="Cai Z.L."/>
            <person name="Qin H."/>
            <person name="Bao Y."/>
            <person name="Leung R.K.K."/>
            <person name="Ng P.K.S."/>
            <person name="Zou J."/>
            <person name="Zhong X.J."/>
            <person name="Ran P.X."/>
            <person name="Zhong N.S."/>
            <person name="Liu Z.G."/>
            <person name="Tsui S.K.W."/>
        </authorList>
    </citation>
    <scope>NUCLEOTIDE SEQUENCE</scope>
    <source>
        <strain evidence="1">Derf</strain>
        <tissue evidence="1">Whole organism</tissue>
    </source>
</reference>
<keyword evidence="2" id="KW-1185">Reference proteome</keyword>
<organism evidence="1 2">
    <name type="scientific">Dermatophagoides farinae</name>
    <name type="common">American house dust mite</name>
    <dbReference type="NCBI Taxonomy" id="6954"/>
    <lineage>
        <taxon>Eukaryota</taxon>
        <taxon>Metazoa</taxon>
        <taxon>Ecdysozoa</taxon>
        <taxon>Arthropoda</taxon>
        <taxon>Chelicerata</taxon>
        <taxon>Arachnida</taxon>
        <taxon>Acari</taxon>
        <taxon>Acariformes</taxon>
        <taxon>Sarcoptiformes</taxon>
        <taxon>Astigmata</taxon>
        <taxon>Psoroptidia</taxon>
        <taxon>Analgoidea</taxon>
        <taxon>Pyroglyphidae</taxon>
        <taxon>Dermatophagoidinae</taxon>
        <taxon>Dermatophagoides</taxon>
    </lineage>
</organism>
<comment type="caution">
    <text evidence="1">The sequence shown here is derived from an EMBL/GenBank/DDBJ whole genome shotgun (WGS) entry which is preliminary data.</text>
</comment>
<sequence>MYPMATSFIIDRIEYTTEKKTKLQYMPKRLQPLYVLEVELERIYLLTNKKKHCSLIILLANSSNKQQISKRKLKTLIDNCCHLSYLHHIRDKLRQLLLNNHHSVFLRNPLQSHFCFVDST</sequence>
<protein>
    <submittedName>
        <fullName evidence="1">Cd63 antigen, variant 2</fullName>
    </submittedName>
</protein>
<evidence type="ECO:0000313" key="1">
    <source>
        <dbReference type="EMBL" id="KAH9526608.1"/>
    </source>
</evidence>
<accession>A0A922IDD9</accession>
<gene>
    <name evidence="1" type="primary">CD63_1</name>
    <name evidence="1" type="ORF">DERF_000680</name>
</gene>
<name>A0A922IDD9_DERFA</name>
<proteinExistence type="predicted"/>